<keyword evidence="3" id="KW-1185">Reference proteome</keyword>
<keyword evidence="1" id="KW-0732">Signal</keyword>
<dbReference type="EMBL" id="JADPRT010000023">
    <property type="protein sequence ID" value="MBF9073520.1"/>
    <property type="molecule type" value="Genomic_DNA"/>
</dbReference>
<dbReference type="RefSeq" id="WP_196198364.1">
    <property type="nucleotide sequence ID" value="NZ_JADPRT010000023.1"/>
</dbReference>
<sequence>MSARRKVARRKAVAGAAAVVAAAAAVVLPGVAQAAPAGVGAGAKSPLVLTLGRMQAGPLMPGGRAEVFDLSVTNTSGTDVAFGSELGGGARGALPVGDSQVTLGVTPVHAPATALTFGGQDGGLLGSFYPKGGQFGDAFTLHAHATYTWKVTLAAGKAWPVNDDRLLLGFNVGTIGGGATVSKQVDLQVGTARTGGPIVQTLTGGGSAVSASQPLVMRYTLTNRTGAPVAQSLVPGLLTTSYESVPLTTSLAYDVWENGRWVPLGTDSAGLPAIPAHWANGASVSYTVRVRVAGWDAGAGKGDTVSVEASYDPFASSADRVVTVTR</sequence>
<organism evidence="2 3">
    <name type="scientific">Streptacidiphilus fuscans</name>
    <dbReference type="NCBI Taxonomy" id="2789292"/>
    <lineage>
        <taxon>Bacteria</taxon>
        <taxon>Bacillati</taxon>
        <taxon>Actinomycetota</taxon>
        <taxon>Actinomycetes</taxon>
        <taxon>Kitasatosporales</taxon>
        <taxon>Streptomycetaceae</taxon>
        <taxon>Streptacidiphilus</taxon>
    </lineage>
</organism>
<comment type="caution">
    <text evidence="2">The sequence shown here is derived from an EMBL/GenBank/DDBJ whole genome shotgun (WGS) entry which is preliminary data.</text>
</comment>
<dbReference type="Proteomes" id="UP000657385">
    <property type="component" value="Unassembled WGS sequence"/>
</dbReference>
<feature type="chain" id="PRO_5037227984" description="Secreted protein" evidence="1">
    <location>
        <begin position="35"/>
        <end position="326"/>
    </location>
</feature>
<feature type="signal peptide" evidence="1">
    <location>
        <begin position="1"/>
        <end position="34"/>
    </location>
</feature>
<name>A0A931FIN3_9ACTN</name>
<evidence type="ECO:0000256" key="1">
    <source>
        <dbReference type="SAM" id="SignalP"/>
    </source>
</evidence>
<proteinExistence type="predicted"/>
<dbReference type="InterPro" id="IPR006311">
    <property type="entry name" value="TAT_signal"/>
</dbReference>
<evidence type="ECO:0008006" key="4">
    <source>
        <dbReference type="Google" id="ProtNLM"/>
    </source>
</evidence>
<reference evidence="2" key="1">
    <citation type="submission" date="2020-11" db="EMBL/GenBank/DDBJ databases">
        <title>Isolation and identification of active actinomycetes.</title>
        <authorList>
            <person name="Yu B."/>
        </authorList>
    </citation>
    <scope>NUCLEOTIDE SEQUENCE</scope>
    <source>
        <strain evidence="2">NEAU-YB345</strain>
    </source>
</reference>
<evidence type="ECO:0000313" key="2">
    <source>
        <dbReference type="EMBL" id="MBF9073520.1"/>
    </source>
</evidence>
<accession>A0A931FIN3</accession>
<gene>
    <name evidence="2" type="ORF">I2501_36450</name>
</gene>
<dbReference type="PROSITE" id="PS51318">
    <property type="entry name" value="TAT"/>
    <property type="match status" value="1"/>
</dbReference>
<protein>
    <recommendedName>
        <fullName evidence="4">Secreted protein</fullName>
    </recommendedName>
</protein>
<evidence type="ECO:0000313" key="3">
    <source>
        <dbReference type="Proteomes" id="UP000657385"/>
    </source>
</evidence>
<dbReference type="AlphaFoldDB" id="A0A931FIN3"/>